<feature type="region of interest" description="Disordered" evidence="6">
    <location>
        <begin position="1"/>
        <end position="76"/>
    </location>
</feature>
<feature type="region of interest" description="Disordered" evidence="6">
    <location>
        <begin position="418"/>
        <end position="492"/>
    </location>
</feature>
<reference evidence="8" key="1">
    <citation type="submission" date="2023-03" db="EMBL/GenBank/DDBJ databases">
        <title>Complete genome of Cladonia borealis.</title>
        <authorList>
            <person name="Park H."/>
        </authorList>
    </citation>
    <scope>NUCLEOTIDE SEQUENCE</scope>
    <source>
        <strain evidence="8">ANT050790</strain>
    </source>
</reference>
<dbReference type="SMART" id="SM00155">
    <property type="entry name" value="PLDc"/>
    <property type="match status" value="2"/>
</dbReference>
<gene>
    <name evidence="8" type="ORF">JMJ35_009532</name>
</gene>
<dbReference type="InterPro" id="IPR001736">
    <property type="entry name" value="PLipase_D/transphosphatidylase"/>
</dbReference>
<accession>A0AA39UXI4</accession>
<comment type="similarity">
    <text evidence="5">Belongs to the phospholipase D family.</text>
</comment>
<dbReference type="GO" id="GO:0009395">
    <property type="term" value="P:phospholipid catabolic process"/>
    <property type="evidence" value="ECO:0007669"/>
    <property type="project" value="TreeGrafter"/>
</dbReference>
<feature type="compositionally biased region" description="Low complexity" evidence="6">
    <location>
        <begin position="63"/>
        <end position="76"/>
    </location>
</feature>
<evidence type="ECO:0000256" key="3">
    <source>
        <dbReference type="ARBA" id="ARBA00022963"/>
    </source>
</evidence>
<name>A0AA39UXI4_9LECA</name>
<keyword evidence="3 5" id="KW-0442">Lipid degradation</keyword>
<dbReference type="PROSITE" id="PS50035">
    <property type="entry name" value="PLD"/>
    <property type="match status" value="2"/>
</dbReference>
<dbReference type="CDD" id="cd09141">
    <property type="entry name" value="PLDc_vPLD1_2_yPLD_like_2"/>
    <property type="match status" value="1"/>
</dbReference>
<dbReference type="InterPro" id="IPR025202">
    <property type="entry name" value="PLD-like_dom"/>
</dbReference>
<feature type="compositionally biased region" description="Polar residues" evidence="6">
    <location>
        <begin position="432"/>
        <end position="449"/>
    </location>
</feature>
<feature type="compositionally biased region" description="Basic and acidic residues" evidence="6">
    <location>
        <begin position="40"/>
        <end position="51"/>
    </location>
</feature>
<dbReference type="InterPro" id="IPR016555">
    <property type="entry name" value="PLipase_D_euk"/>
</dbReference>
<comment type="catalytic activity">
    <reaction evidence="5">
        <text>a 1,2-diacyl-sn-glycero-3-phosphocholine + H2O = a 1,2-diacyl-sn-glycero-3-phosphate + choline + H(+)</text>
        <dbReference type="Rhea" id="RHEA:14445"/>
        <dbReference type="ChEBI" id="CHEBI:15354"/>
        <dbReference type="ChEBI" id="CHEBI:15377"/>
        <dbReference type="ChEBI" id="CHEBI:15378"/>
        <dbReference type="ChEBI" id="CHEBI:57643"/>
        <dbReference type="ChEBI" id="CHEBI:58608"/>
        <dbReference type="EC" id="3.1.4.4"/>
    </reaction>
</comment>
<dbReference type="PIRSF" id="PIRSF009376">
    <property type="entry name" value="Phospholipase_D_euk"/>
    <property type="match status" value="1"/>
</dbReference>
<dbReference type="AlphaFoldDB" id="A0AA39UXI4"/>
<proteinExistence type="inferred from homology"/>
<dbReference type="EC" id="3.1.4.4" evidence="5"/>
<dbReference type="InterPro" id="IPR015679">
    <property type="entry name" value="PLipase_D_fam"/>
</dbReference>
<organism evidence="8 9">
    <name type="scientific">Cladonia borealis</name>
    <dbReference type="NCBI Taxonomy" id="184061"/>
    <lineage>
        <taxon>Eukaryota</taxon>
        <taxon>Fungi</taxon>
        <taxon>Dikarya</taxon>
        <taxon>Ascomycota</taxon>
        <taxon>Pezizomycotina</taxon>
        <taxon>Lecanoromycetes</taxon>
        <taxon>OSLEUM clade</taxon>
        <taxon>Lecanoromycetidae</taxon>
        <taxon>Lecanorales</taxon>
        <taxon>Lecanorineae</taxon>
        <taxon>Cladoniaceae</taxon>
        <taxon>Cladonia</taxon>
    </lineage>
</organism>
<dbReference type="GO" id="GO:0035556">
    <property type="term" value="P:intracellular signal transduction"/>
    <property type="evidence" value="ECO:0007669"/>
    <property type="project" value="InterPro"/>
</dbReference>
<dbReference type="Gene3D" id="3.30.870.10">
    <property type="entry name" value="Endonuclease Chain A"/>
    <property type="match status" value="3"/>
</dbReference>
<feature type="domain" description="PLD phosphodiesterase" evidence="7">
    <location>
        <begin position="790"/>
        <end position="817"/>
    </location>
</feature>
<evidence type="ECO:0000256" key="4">
    <source>
        <dbReference type="ARBA" id="ARBA00023098"/>
    </source>
</evidence>
<dbReference type="PANTHER" id="PTHR18896:SF186">
    <property type="entry name" value="PHOSPHOLIPASE D"/>
    <property type="match status" value="1"/>
</dbReference>
<dbReference type="CDD" id="cd09138">
    <property type="entry name" value="PLDc_vPLD1_2_yPLD_like_1"/>
    <property type="match status" value="1"/>
</dbReference>
<dbReference type="Pfam" id="PF13091">
    <property type="entry name" value="PLDc_2"/>
    <property type="match status" value="1"/>
</dbReference>
<feature type="compositionally biased region" description="Acidic residues" evidence="6">
    <location>
        <begin position="30"/>
        <end position="39"/>
    </location>
</feature>
<dbReference type="Proteomes" id="UP001166286">
    <property type="component" value="Unassembled WGS sequence"/>
</dbReference>
<evidence type="ECO:0000256" key="2">
    <source>
        <dbReference type="ARBA" id="ARBA00022801"/>
    </source>
</evidence>
<evidence type="ECO:0000313" key="9">
    <source>
        <dbReference type="Proteomes" id="UP001166286"/>
    </source>
</evidence>
<dbReference type="GO" id="GO:0004630">
    <property type="term" value="F:phospholipase D activity"/>
    <property type="evidence" value="ECO:0007669"/>
    <property type="project" value="UniProtKB-UniRule"/>
</dbReference>
<feature type="domain" description="PLD phosphodiesterase" evidence="7">
    <location>
        <begin position="286"/>
        <end position="313"/>
    </location>
</feature>
<comment type="caution">
    <text evidence="8">The sequence shown here is derived from an EMBL/GenBank/DDBJ whole genome shotgun (WGS) entry which is preliminary data.</text>
</comment>
<evidence type="ECO:0000313" key="8">
    <source>
        <dbReference type="EMBL" id="KAK0507643.1"/>
    </source>
</evidence>
<dbReference type="SUPFAM" id="SSF56024">
    <property type="entry name" value="Phospholipase D/nuclease"/>
    <property type="match status" value="2"/>
</dbReference>
<dbReference type="EMBL" id="JAFEKC020000022">
    <property type="protein sequence ID" value="KAK0507643.1"/>
    <property type="molecule type" value="Genomic_DNA"/>
</dbReference>
<keyword evidence="2 5" id="KW-0378">Hydrolase</keyword>
<keyword evidence="9" id="KW-1185">Reference proteome</keyword>
<evidence type="ECO:0000256" key="5">
    <source>
        <dbReference type="PIRNR" id="PIRNR009376"/>
    </source>
</evidence>
<dbReference type="PANTHER" id="PTHR18896">
    <property type="entry name" value="PHOSPHOLIPASE D"/>
    <property type="match status" value="1"/>
</dbReference>
<sequence length="1025" mass="115247">MDPGAGQQYGGKEDPMAYGDYHGPPQANPEDPEDFDEGTEGERGIIGDTYRKLRGKYQPQYDGSSQSKPKPSSGGLGSFFLNKVKDAVEDIGSKLEGSIGPVGSDKHSHTHVGVQCDDGTHNNTQHRYGSFAAQRAQNDAKWYVDGCGYMWAVSEALERATESVWILDWWLSPELYLRRPPSKNEQYRLDRMLQAAALRGVKVNVIVYKEVTQALTLCSYHTKHALENLHPNISVFRHPDHLPDAQTLQSSFFSSLQHLSLSAKTAATLPEDALKAIYGMNDDVVLYWAHHEKLCLVDGKIAFMGGLDLCFGRWDTNQHPLADCHPANLDEIVFPGQDYNNARIMDFQDVTNWENNKVNRKNSARMGWSDLSVSLSGPVVEDLRGHFVERWNFIYNEKYDVRKDTRYSRLTFTQNMAGTVPYNTTAPPPASQPYQSHQPPGSQTATQAQGYGAYPPPPPRPQSNSQGQVPYFPPPPVSDRGLDQGSAHQQDAQGMGALTGHHHRETLEEEARGLGQSMYGRFEQGKQYLSGNEHYGKVQGQFQEAGISCQIVRSCTKWSHGVPTEHSIANAYISVIENSQHFIYIENQFFITATSDAQKPVKNKVGAALVERILRAARAQQKFKVIVIMPAIPGFAGDLKDDSSLGTRAIMEYQYNSINRGGHSIMESVAKEGYDPTEYIRFYNLRNYDRINVSGSMREAEQKSGVDYNVAREQYDQAVELPAEDASGQHQSHPQYQQYQQTTTKMNRKQGLYTGVWDSVSECYMLGGKDIREVPWEAGDYPEIQAFVSEELYIHTKICIADDRVAIVGSANMNDRSQLGTHDSEIAVVVEDPNPVDSFMDGKPYRAARFAATLRRQLFRKHLGLLKPQDMERPDQNFHPVGVPNVYDYGSPEDQAVMDPLADNFLNFWNTRAHTNTYAFGKIFHAVPHDDVKTWGDYQKYYEVYFHGADEEADGKEGKKKPAKYMWGHVVEEEFSPGEQGVKEVKELLSTIKGTLVEMPLLFLIKEDIAKEGLSLNAFTEEVYT</sequence>
<evidence type="ECO:0000256" key="6">
    <source>
        <dbReference type="SAM" id="MobiDB-lite"/>
    </source>
</evidence>
<evidence type="ECO:0000259" key="7">
    <source>
        <dbReference type="PROSITE" id="PS50035"/>
    </source>
</evidence>
<dbReference type="GO" id="GO:0006654">
    <property type="term" value="P:phosphatidic acid biosynthetic process"/>
    <property type="evidence" value="ECO:0007669"/>
    <property type="project" value="InterPro"/>
</dbReference>
<keyword evidence="1" id="KW-0677">Repeat</keyword>
<evidence type="ECO:0000256" key="1">
    <source>
        <dbReference type="ARBA" id="ARBA00022737"/>
    </source>
</evidence>
<protein>
    <recommendedName>
        <fullName evidence="5">Phospholipase</fullName>
        <ecNumber evidence="5">3.1.4.4</ecNumber>
    </recommendedName>
</protein>
<keyword evidence="4" id="KW-0443">Lipid metabolism</keyword>